<organism evidence="2 3">
    <name type="scientific">Portunus trituberculatus</name>
    <name type="common">Swimming crab</name>
    <name type="synonym">Neptunus trituberculatus</name>
    <dbReference type="NCBI Taxonomy" id="210409"/>
    <lineage>
        <taxon>Eukaryota</taxon>
        <taxon>Metazoa</taxon>
        <taxon>Ecdysozoa</taxon>
        <taxon>Arthropoda</taxon>
        <taxon>Crustacea</taxon>
        <taxon>Multicrustacea</taxon>
        <taxon>Malacostraca</taxon>
        <taxon>Eumalacostraca</taxon>
        <taxon>Eucarida</taxon>
        <taxon>Decapoda</taxon>
        <taxon>Pleocyemata</taxon>
        <taxon>Brachyura</taxon>
        <taxon>Eubrachyura</taxon>
        <taxon>Portunoidea</taxon>
        <taxon>Portunidae</taxon>
        <taxon>Portuninae</taxon>
        <taxon>Portunus</taxon>
    </lineage>
</organism>
<feature type="compositionally biased region" description="Basic and acidic residues" evidence="1">
    <location>
        <begin position="1"/>
        <end position="12"/>
    </location>
</feature>
<dbReference type="AlphaFoldDB" id="A0A5B7KGP3"/>
<gene>
    <name evidence="2" type="ORF">E2C01_099948</name>
</gene>
<keyword evidence="3" id="KW-1185">Reference proteome</keyword>
<comment type="caution">
    <text evidence="2">The sequence shown here is derived from an EMBL/GenBank/DDBJ whole genome shotgun (WGS) entry which is preliminary data.</text>
</comment>
<proteinExistence type="predicted"/>
<dbReference type="Proteomes" id="UP000324222">
    <property type="component" value="Unassembled WGS sequence"/>
</dbReference>
<accession>A0A5B7KGP3</accession>
<feature type="compositionally biased region" description="Polar residues" evidence="1">
    <location>
        <begin position="14"/>
        <end position="23"/>
    </location>
</feature>
<feature type="region of interest" description="Disordered" evidence="1">
    <location>
        <begin position="1"/>
        <end position="26"/>
    </location>
</feature>
<name>A0A5B7KGP3_PORTR</name>
<evidence type="ECO:0000313" key="3">
    <source>
        <dbReference type="Proteomes" id="UP000324222"/>
    </source>
</evidence>
<reference evidence="2 3" key="1">
    <citation type="submission" date="2019-05" db="EMBL/GenBank/DDBJ databases">
        <title>Another draft genome of Portunus trituberculatus and its Hox gene families provides insights of decapod evolution.</title>
        <authorList>
            <person name="Jeong J.-H."/>
            <person name="Song I."/>
            <person name="Kim S."/>
            <person name="Choi T."/>
            <person name="Kim D."/>
            <person name="Ryu S."/>
            <person name="Kim W."/>
        </authorList>
    </citation>
    <scope>NUCLEOTIDE SEQUENCE [LARGE SCALE GENOMIC DNA]</scope>
    <source>
        <tissue evidence="2">Muscle</tissue>
    </source>
</reference>
<evidence type="ECO:0000313" key="2">
    <source>
        <dbReference type="EMBL" id="MPD04269.1"/>
    </source>
</evidence>
<evidence type="ECO:0000256" key="1">
    <source>
        <dbReference type="SAM" id="MobiDB-lite"/>
    </source>
</evidence>
<sequence length="68" mass="7891">MIHLTPEPHEPLESVSNGHQVAQRQRCDHAVDGYNRNLQWTALHGQGKNLDHSKTVYTSRFFFHYCDA</sequence>
<protein>
    <submittedName>
        <fullName evidence="2">Uncharacterized protein</fullName>
    </submittedName>
</protein>
<dbReference type="EMBL" id="VSRR010140242">
    <property type="protein sequence ID" value="MPD04269.1"/>
    <property type="molecule type" value="Genomic_DNA"/>
</dbReference>